<dbReference type="PANTHER" id="PTHR44758:SF1">
    <property type="entry name" value="NAD(P) TRANSHYDROGENASE SUBUNIT BETA"/>
    <property type="match status" value="1"/>
</dbReference>
<dbReference type="GO" id="GO:0005886">
    <property type="term" value="C:plasma membrane"/>
    <property type="evidence" value="ECO:0007669"/>
    <property type="project" value="UniProtKB-SubCell"/>
</dbReference>
<keyword evidence="8 16" id="KW-0812">Transmembrane</keyword>
<dbReference type="EC" id="7.1.1.1" evidence="4 15"/>
<dbReference type="OrthoDB" id="9763786at2"/>
<comment type="function">
    <text evidence="1 15">The transhydrogenation between NADH and NADP is coupled to respiration and ATP hydrolysis and functions as a proton pump across the membrane.</text>
</comment>
<feature type="transmembrane region" description="Helical" evidence="16">
    <location>
        <begin position="216"/>
        <end position="236"/>
    </location>
</feature>
<evidence type="ECO:0000256" key="5">
    <source>
        <dbReference type="ARBA" id="ARBA00014581"/>
    </source>
</evidence>
<evidence type="ECO:0000256" key="1">
    <source>
        <dbReference type="ARBA" id="ARBA00003943"/>
    </source>
</evidence>
<keyword evidence="13 15" id="KW-0472">Membrane</keyword>
<dbReference type="STRING" id="529505.SAMN05421761_103239"/>
<comment type="catalytic activity">
    <reaction evidence="14 15">
        <text>NAD(+) + NADPH + H(+)(in) = NADH + NADP(+) + H(+)(out)</text>
        <dbReference type="Rhea" id="RHEA:47992"/>
        <dbReference type="ChEBI" id="CHEBI:15378"/>
        <dbReference type="ChEBI" id="CHEBI:57540"/>
        <dbReference type="ChEBI" id="CHEBI:57783"/>
        <dbReference type="ChEBI" id="CHEBI:57945"/>
        <dbReference type="ChEBI" id="CHEBI:58349"/>
        <dbReference type="EC" id="7.1.1.1"/>
    </reaction>
</comment>
<dbReference type="GO" id="GO:0050661">
    <property type="term" value="F:NADP binding"/>
    <property type="evidence" value="ECO:0007669"/>
    <property type="project" value="InterPro"/>
</dbReference>
<evidence type="ECO:0000313" key="19">
    <source>
        <dbReference type="Proteomes" id="UP000186026"/>
    </source>
</evidence>
<dbReference type="Gene3D" id="3.40.50.1220">
    <property type="entry name" value="TPP-binding domain"/>
    <property type="match status" value="1"/>
</dbReference>
<evidence type="ECO:0000256" key="4">
    <source>
        <dbReference type="ARBA" id="ARBA00012943"/>
    </source>
</evidence>
<feature type="transmembrane region" description="Helical" evidence="16">
    <location>
        <begin position="160"/>
        <end position="183"/>
    </location>
</feature>
<keyword evidence="9 15" id="KW-0521">NADP</keyword>
<proteinExistence type="inferred from homology"/>
<dbReference type="InterPro" id="IPR034300">
    <property type="entry name" value="PNTB-like"/>
</dbReference>
<dbReference type="GO" id="GO:0008750">
    <property type="term" value="F:proton-translocating NAD(P)+ transhydrogenase activity"/>
    <property type="evidence" value="ECO:0007669"/>
    <property type="project" value="UniProtKB-EC"/>
</dbReference>
<evidence type="ECO:0000256" key="2">
    <source>
        <dbReference type="ARBA" id="ARBA00004429"/>
    </source>
</evidence>
<dbReference type="PANTHER" id="PTHR44758">
    <property type="entry name" value="NAD(P) TRANSHYDROGENASE SUBUNIT BETA"/>
    <property type="match status" value="1"/>
</dbReference>
<feature type="transmembrane region" description="Helical" evidence="16">
    <location>
        <begin position="6"/>
        <end position="24"/>
    </location>
</feature>
<evidence type="ECO:0000256" key="11">
    <source>
        <dbReference type="ARBA" id="ARBA00022989"/>
    </source>
</evidence>
<evidence type="ECO:0000256" key="13">
    <source>
        <dbReference type="ARBA" id="ARBA00023136"/>
    </source>
</evidence>
<dbReference type="Proteomes" id="UP000186026">
    <property type="component" value="Unassembled WGS sequence"/>
</dbReference>
<dbReference type="EMBL" id="FTOP01000003">
    <property type="protein sequence ID" value="SIS71749.1"/>
    <property type="molecule type" value="Genomic_DNA"/>
</dbReference>
<dbReference type="Pfam" id="PF02233">
    <property type="entry name" value="PNTB"/>
    <property type="match status" value="1"/>
</dbReference>
<dbReference type="FunFam" id="3.40.50.1220:FF:000002">
    <property type="entry name" value="NAD(P) transhydrogenase subunit beta"/>
    <property type="match status" value="1"/>
</dbReference>
<dbReference type="PIRSF" id="PIRSF000204">
    <property type="entry name" value="PNTB"/>
    <property type="match status" value="1"/>
</dbReference>
<evidence type="ECO:0000313" key="18">
    <source>
        <dbReference type="EMBL" id="SIS71749.1"/>
    </source>
</evidence>
<name>A0A1N7LD47_9BACT</name>
<protein>
    <recommendedName>
        <fullName evidence="5 15">NAD(P) transhydrogenase subunit beta</fullName>
        <ecNumber evidence="4 15">7.1.1.1</ecNumber>
    </recommendedName>
    <alternativeName>
        <fullName evidence="15">Nicotinamide nucleotide transhydrogenase subunit beta</fullName>
    </alternativeName>
</protein>
<evidence type="ECO:0000256" key="6">
    <source>
        <dbReference type="ARBA" id="ARBA00022475"/>
    </source>
</evidence>
<dbReference type="RefSeq" id="WP_076499196.1">
    <property type="nucleotide sequence ID" value="NZ_FTOP01000003.1"/>
</dbReference>
<sequence length="466" mass="49406">MSLNILEITYLIASLTFVIGLKMLSHPESARKGNLIAAVGMLIAVIATITIYQPFDSSKAINYGLIALGLVVGTVIGTMMAKKVKMTAMPQMVSFFNGMGGACAALIAVIEYQNHTIGVGSGFDGELLVMLLGLIIGSVSFSGSMIAYGKLEGKIKDRVLPMNQLINMLMLAIILGLTVYKMLGYGDSMVFYGLLVIALIYGILFVMPIGGADMPVVISLLNSFTGVAAAFGGFLYGNKAMLTGGILVGSAGTILTILMCNAMNRSLTNVLLGAFGGNKAGGAKGEAGDQTVREISISDTAVLLSYSQNVVIVPGYGLAVAQAQHICHELEKLLEEKGVNVNYAIHPVAGRMPGHMNVLLAEADVPYERLQEMEEINPKMGNTDVVVVIGANDVVNPAAKNDPTSPIHGMPILEVDQAKNVIILKRGMSAGYAGIENELFFYPKTRMLFGDAKDSLQKLTSEVKEV</sequence>
<keyword evidence="11 16" id="KW-1133">Transmembrane helix</keyword>
<gene>
    <name evidence="18" type="ORF">SAMN05421761_103239</name>
</gene>
<evidence type="ECO:0000256" key="9">
    <source>
        <dbReference type="ARBA" id="ARBA00022857"/>
    </source>
</evidence>
<organism evidence="18 19">
    <name type="scientific">Belliella pelovolcani</name>
    <dbReference type="NCBI Taxonomy" id="529505"/>
    <lineage>
        <taxon>Bacteria</taxon>
        <taxon>Pseudomonadati</taxon>
        <taxon>Bacteroidota</taxon>
        <taxon>Cytophagia</taxon>
        <taxon>Cytophagales</taxon>
        <taxon>Cyclobacteriaceae</taxon>
        <taxon>Belliella</taxon>
    </lineage>
</organism>
<feature type="transmembrane region" description="Helical" evidence="16">
    <location>
        <begin position="242"/>
        <end position="262"/>
    </location>
</feature>
<feature type="domain" description="NADP transhydrogenase beta-like" evidence="17">
    <location>
        <begin position="7"/>
        <end position="461"/>
    </location>
</feature>
<evidence type="ECO:0000256" key="15">
    <source>
        <dbReference type="PIRNR" id="PIRNR000204"/>
    </source>
</evidence>
<accession>A0A1N7LD47</accession>
<feature type="transmembrane region" description="Helical" evidence="16">
    <location>
        <begin position="127"/>
        <end position="148"/>
    </location>
</feature>
<dbReference type="SUPFAM" id="SSF52467">
    <property type="entry name" value="DHS-like NAD/FAD-binding domain"/>
    <property type="match status" value="1"/>
</dbReference>
<dbReference type="InterPro" id="IPR029035">
    <property type="entry name" value="DHS-like_NAD/FAD-binding_dom"/>
</dbReference>
<evidence type="ECO:0000256" key="7">
    <source>
        <dbReference type="ARBA" id="ARBA00022519"/>
    </source>
</evidence>
<evidence type="ECO:0000259" key="17">
    <source>
        <dbReference type="Pfam" id="PF02233"/>
    </source>
</evidence>
<dbReference type="AlphaFoldDB" id="A0A1N7LD47"/>
<evidence type="ECO:0000256" key="10">
    <source>
        <dbReference type="ARBA" id="ARBA00022967"/>
    </source>
</evidence>
<evidence type="ECO:0000256" key="3">
    <source>
        <dbReference type="ARBA" id="ARBA00007919"/>
    </source>
</evidence>
<reference evidence="19" key="1">
    <citation type="submission" date="2017-01" db="EMBL/GenBank/DDBJ databases">
        <authorList>
            <person name="Varghese N."/>
            <person name="Submissions S."/>
        </authorList>
    </citation>
    <scope>NUCLEOTIDE SEQUENCE [LARGE SCALE GENOMIC DNA]</scope>
    <source>
        <strain evidence="19">DSM 46698</strain>
    </source>
</reference>
<feature type="transmembrane region" description="Helical" evidence="16">
    <location>
        <begin position="189"/>
        <end position="209"/>
    </location>
</feature>
<evidence type="ECO:0000256" key="8">
    <source>
        <dbReference type="ARBA" id="ARBA00022692"/>
    </source>
</evidence>
<keyword evidence="7 15" id="KW-0997">Cell inner membrane</keyword>
<feature type="transmembrane region" description="Helical" evidence="16">
    <location>
        <begin position="36"/>
        <end position="55"/>
    </location>
</feature>
<evidence type="ECO:0000256" key="14">
    <source>
        <dbReference type="ARBA" id="ARBA00048202"/>
    </source>
</evidence>
<dbReference type="InterPro" id="IPR012136">
    <property type="entry name" value="NADH_DH_b"/>
</dbReference>
<evidence type="ECO:0000256" key="16">
    <source>
        <dbReference type="SAM" id="Phobius"/>
    </source>
</evidence>
<keyword evidence="12 15" id="KW-0520">NAD</keyword>
<keyword evidence="6 15" id="KW-1003">Cell membrane</keyword>
<comment type="similarity">
    <text evidence="3 15">Belongs to the PNT beta subunit family.</text>
</comment>
<comment type="subcellular location">
    <subcellularLocation>
        <location evidence="2">Cell inner membrane</location>
        <topology evidence="2">Multi-pass membrane protein</topology>
    </subcellularLocation>
</comment>
<feature type="transmembrane region" description="Helical" evidence="16">
    <location>
        <begin position="93"/>
        <end position="112"/>
    </location>
</feature>
<evidence type="ECO:0000256" key="12">
    <source>
        <dbReference type="ARBA" id="ARBA00023027"/>
    </source>
</evidence>
<keyword evidence="10 15" id="KW-1278">Translocase</keyword>
<keyword evidence="19" id="KW-1185">Reference proteome</keyword>
<feature type="transmembrane region" description="Helical" evidence="16">
    <location>
        <begin position="61"/>
        <end position="81"/>
    </location>
</feature>